<name>A0A383RHI5_PAEAL</name>
<evidence type="ECO:0000313" key="1">
    <source>
        <dbReference type="EMBL" id="SYX86420.1"/>
    </source>
</evidence>
<dbReference type="RefSeq" id="WP_138188362.1">
    <property type="nucleotide sequence ID" value="NZ_LS992241.1"/>
</dbReference>
<dbReference type="EMBL" id="LS992241">
    <property type="protein sequence ID" value="SYX86420.1"/>
    <property type="molecule type" value="Genomic_DNA"/>
</dbReference>
<proteinExistence type="predicted"/>
<reference evidence="2" key="1">
    <citation type="submission" date="2018-08" db="EMBL/GenBank/DDBJ databases">
        <authorList>
            <person name="Chevrot R."/>
        </authorList>
    </citation>
    <scope>NUCLEOTIDE SEQUENCE [LARGE SCALE GENOMIC DNA]</scope>
</reference>
<gene>
    <name evidence="1" type="ORF">PBLR_14844</name>
</gene>
<organism evidence="1 2">
    <name type="scientific">Paenibacillus alvei</name>
    <name type="common">Bacillus alvei</name>
    <dbReference type="NCBI Taxonomy" id="44250"/>
    <lineage>
        <taxon>Bacteria</taxon>
        <taxon>Bacillati</taxon>
        <taxon>Bacillota</taxon>
        <taxon>Bacilli</taxon>
        <taxon>Bacillales</taxon>
        <taxon>Paenibacillaceae</taxon>
        <taxon>Paenibacillus</taxon>
    </lineage>
</organism>
<dbReference type="AlphaFoldDB" id="A0A383RHI5"/>
<evidence type="ECO:0008006" key="3">
    <source>
        <dbReference type="Google" id="ProtNLM"/>
    </source>
</evidence>
<evidence type="ECO:0000313" key="2">
    <source>
        <dbReference type="Proteomes" id="UP000304148"/>
    </source>
</evidence>
<sequence length="131" mass="14669">MSTSSLQSLQDQVGDLLLRHRSLLDILSKYGQSDASVNRAVTKAITECGCLELHAKRQPYHDDMDMDQAKQSLESHVQGHLCENCKDVVKSELGKHLFYMSALCNLLDIELDEVVKQESSKCQTLGIFNLS</sequence>
<protein>
    <recommendedName>
        <fullName evidence="3">DUF1573 domain-containing protein</fullName>
    </recommendedName>
</protein>
<dbReference type="Proteomes" id="UP000304148">
    <property type="component" value="Chromosome"/>
</dbReference>
<accession>A0A383RHI5</accession>